<evidence type="ECO:0000256" key="2">
    <source>
        <dbReference type="SAM" id="Phobius"/>
    </source>
</evidence>
<keyword evidence="2" id="KW-1133">Transmembrane helix</keyword>
<dbReference type="OMA" id="KPWFPAH"/>
<evidence type="ECO:0000313" key="3">
    <source>
        <dbReference type="EMBL" id="CCE86144.1"/>
    </source>
</evidence>
<feature type="transmembrane region" description="Helical" evidence="2">
    <location>
        <begin position="12"/>
        <end position="35"/>
    </location>
</feature>
<dbReference type="FunCoup" id="G8Y2Y3">
    <property type="interactions" value="100"/>
</dbReference>
<feature type="compositionally biased region" description="Polar residues" evidence="1">
    <location>
        <begin position="197"/>
        <end position="208"/>
    </location>
</feature>
<dbReference type="Pfam" id="PF09802">
    <property type="entry name" value="Sec66"/>
    <property type="match status" value="1"/>
</dbReference>
<organism evidence="3 4">
    <name type="scientific">Pichia sorbitophila (strain ATCC MYA-4447 / BCRC 22081 / CBS 7064 / NBRC 10061 / NRRL Y-12695)</name>
    <name type="common">Hybrid yeast</name>
    <dbReference type="NCBI Taxonomy" id="559304"/>
    <lineage>
        <taxon>Eukaryota</taxon>
        <taxon>Fungi</taxon>
        <taxon>Dikarya</taxon>
        <taxon>Ascomycota</taxon>
        <taxon>Saccharomycotina</taxon>
        <taxon>Pichiomycetes</taxon>
        <taxon>Debaryomycetaceae</taxon>
        <taxon>Millerozyma</taxon>
    </lineage>
</organism>
<dbReference type="OrthoDB" id="73168at2759"/>
<dbReference type="Proteomes" id="UP000005222">
    <property type="component" value="Chromosome M"/>
</dbReference>
<keyword evidence="2" id="KW-0472">Membrane</keyword>
<sequence length="248" mass="28246">MDEQPASEQIKISVFTPIIYVGVLLSSFIAFSIIYRKRRLHKLVSADTLFSENHAQNLYEFLKDQYNDPDASSDTKPHLKVMKAALLRRGAEAIRRSLKLKENEPIFNRLYQEGHIGDATFKSFAISTKLQEIEIRDIVIEVETIKKGWTQQFFASCQEICFNEALRRRLNALDERHSVLSELWEYTDKDVSEKTEQQTISNTENDPSSGDHKSTPADAVRGSASSNNASNSEKKSKNKKKSSKGKNK</sequence>
<dbReference type="InterPro" id="IPR018624">
    <property type="entry name" value="Sec66"/>
</dbReference>
<evidence type="ECO:0000313" key="4">
    <source>
        <dbReference type="Proteomes" id="UP000005222"/>
    </source>
</evidence>
<accession>G8Y2Y3</accession>
<dbReference type="eggNOG" id="KOG4699">
    <property type="taxonomic scope" value="Eukaryota"/>
</dbReference>
<dbReference type="AlphaFoldDB" id="G8Y2Y3"/>
<feature type="compositionally biased region" description="Basic residues" evidence="1">
    <location>
        <begin position="236"/>
        <end position="248"/>
    </location>
</feature>
<feature type="region of interest" description="Disordered" evidence="1">
    <location>
        <begin position="191"/>
        <end position="248"/>
    </location>
</feature>
<dbReference type="GO" id="GO:0031207">
    <property type="term" value="C:Sec62/Sec63 complex"/>
    <property type="evidence" value="ECO:0007669"/>
    <property type="project" value="InterPro"/>
</dbReference>
<keyword evidence="4" id="KW-1185">Reference proteome</keyword>
<protein>
    <submittedName>
        <fullName evidence="3">Piso0_005794 protein</fullName>
    </submittedName>
</protein>
<gene>
    <name evidence="3" type="primary">Piso0_005794</name>
    <name evidence="3" type="ORF">GNLVRS01_PISO0M22496g</name>
</gene>
<dbReference type="STRING" id="559304.G8Y2Y3"/>
<reference evidence="3 4" key="1">
    <citation type="journal article" date="2012" name="G3 (Bethesda)">
        <title>Pichia sorbitophila, an interspecies yeast hybrid reveals early steps of genome resolution following polyploidization.</title>
        <authorList>
            <person name="Leh Louis V."/>
            <person name="Despons L."/>
            <person name="Friedrich A."/>
            <person name="Martin T."/>
            <person name="Durrens P."/>
            <person name="Casaregola S."/>
            <person name="Neuveglise C."/>
            <person name="Fairhead C."/>
            <person name="Marck C."/>
            <person name="Cruz J.A."/>
            <person name="Straub M.L."/>
            <person name="Kugler V."/>
            <person name="Sacerdot C."/>
            <person name="Uzunov Z."/>
            <person name="Thierry A."/>
            <person name="Weiss S."/>
            <person name="Bleykasten C."/>
            <person name="De Montigny J."/>
            <person name="Jacques N."/>
            <person name="Jung P."/>
            <person name="Lemaire M."/>
            <person name="Mallet S."/>
            <person name="Morel G."/>
            <person name="Richard G.F."/>
            <person name="Sarkar A."/>
            <person name="Savel G."/>
            <person name="Schacherer J."/>
            <person name="Seret M.L."/>
            <person name="Talla E."/>
            <person name="Samson G."/>
            <person name="Jubin C."/>
            <person name="Poulain J."/>
            <person name="Vacherie B."/>
            <person name="Barbe V."/>
            <person name="Pelletier E."/>
            <person name="Sherman D.J."/>
            <person name="Westhof E."/>
            <person name="Weissenbach J."/>
            <person name="Baret P.V."/>
            <person name="Wincker P."/>
            <person name="Gaillardin C."/>
            <person name="Dujon B."/>
            <person name="Souciet J.L."/>
        </authorList>
    </citation>
    <scope>NUCLEOTIDE SEQUENCE [LARGE SCALE GENOMIC DNA]</scope>
    <source>
        <strain evidence="4">ATCC MYA-4447 / BCRC 22081 / CBS 7064 / NBRC 10061 / NRRL Y-12695</strain>
    </source>
</reference>
<proteinExistence type="predicted"/>
<dbReference type="GO" id="GO:0031204">
    <property type="term" value="P:post-translational protein targeting to membrane, translocation"/>
    <property type="evidence" value="ECO:0007669"/>
    <property type="project" value="InterPro"/>
</dbReference>
<evidence type="ECO:0000256" key="1">
    <source>
        <dbReference type="SAM" id="MobiDB-lite"/>
    </source>
</evidence>
<keyword evidence="2" id="KW-0812">Transmembrane</keyword>
<dbReference type="PANTHER" id="PTHR28229:SF1">
    <property type="entry name" value="TRANSLOCATION PROTEIN SEC66"/>
    <property type="match status" value="1"/>
</dbReference>
<dbReference type="PANTHER" id="PTHR28229">
    <property type="entry name" value="TRANSLOCATION PROTEIN SEC66"/>
    <property type="match status" value="1"/>
</dbReference>
<feature type="compositionally biased region" description="Low complexity" evidence="1">
    <location>
        <begin position="222"/>
        <end position="231"/>
    </location>
</feature>
<name>G8Y2Y3_PICSO</name>
<dbReference type="HOGENOM" id="CLU_066294_1_0_1"/>
<dbReference type="EMBL" id="FO082047">
    <property type="protein sequence ID" value="CCE86144.1"/>
    <property type="molecule type" value="Genomic_DNA"/>
</dbReference>
<dbReference type="InParanoid" id="G8Y2Y3"/>